<evidence type="ECO:0000256" key="2">
    <source>
        <dbReference type="ARBA" id="ARBA00006645"/>
    </source>
</evidence>
<keyword evidence="5" id="KW-0238">DNA-binding</keyword>
<organism evidence="10 11">
    <name type="scientific">Streptoalloteichus hindustanus</name>
    <dbReference type="NCBI Taxonomy" id="2017"/>
    <lineage>
        <taxon>Bacteria</taxon>
        <taxon>Bacillati</taxon>
        <taxon>Actinomycetota</taxon>
        <taxon>Actinomycetes</taxon>
        <taxon>Pseudonocardiales</taxon>
        <taxon>Pseudonocardiaceae</taxon>
        <taxon>Streptoalloteichus</taxon>
    </lineage>
</organism>
<dbReference type="EMBL" id="FQVN01000001">
    <property type="protein sequence ID" value="SHE70969.1"/>
    <property type="molecule type" value="Genomic_DNA"/>
</dbReference>
<dbReference type="GO" id="GO:0006265">
    <property type="term" value="P:DNA topological change"/>
    <property type="evidence" value="ECO:0007669"/>
    <property type="project" value="InterPro"/>
</dbReference>
<feature type="domain" description="DNA topoisomerase IB N-terminal" evidence="9">
    <location>
        <begin position="22"/>
        <end position="70"/>
    </location>
</feature>
<evidence type="ECO:0000313" key="10">
    <source>
        <dbReference type="EMBL" id="SHE70969.1"/>
    </source>
</evidence>
<evidence type="ECO:0000313" key="11">
    <source>
        <dbReference type="Proteomes" id="UP000184501"/>
    </source>
</evidence>
<dbReference type="AlphaFoldDB" id="A0A1M4VPT1"/>
<dbReference type="EC" id="5.6.2.1" evidence="3"/>
<sequence>MGRLRRSDPSEPGLTRRRRGRGFSYLHADGRPVTEADELERVGHLAIPPAWRDVWICPDSRGHIQATGTDDAGRRQYLYHEDWVAKRDAEKFERVLALGARMPRVRARVAELVGVRGLGRERVLAAAVRMLELGVFRVGGHEYAQEHGSYGLSTLLRKHVELNRGRIHVAYTAKGGIERRTVLDDPDLRVVVRALLRRADPNPELLGYWDRGWHNVRAEDINEFLRELAGDGFTAKDVRTWNATVLAAVALAVEDRPETKRGRRRAVANALADVAEELGNTPAVCRKSYVDPRVLEAYEEGRTIRPTVARLGSAELTRPEVRDRLERAVLRLLRDQS</sequence>
<feature type="domain" description="DNA topoisomerase I catalytic core eukaryotic-type" evidence="8">
    <location>
        <begin position="85"/>
        <end position="298"/>
    </location>
</feature>
<dbReference type="STRING" id="2017.SAMN05444320_101845"/>
<evidence type="ECO:0000256" key="5">
    <source>
        <dbReference type="ARBA" id="ARBA00023125"/>
    </source>
</evidence>
<dbReference type="InterPro" id="IPR001631">
    <property type="entry name" value="TopoI"/>
</dbReference>
<dbReference type="Gene3D" id="3.90.15.10">
    <property type="entry name" value="Topoisomerase I, Chain A, domain 3"/>
    <property type="match status" value="1"/>
</dbReference>
<comment type="catalytic activity">
    <reaction evidence="1">
        <text>ATP-independent breakage of single-stranded DNA, followed by passage and rejoining.</text>
        <dbReference type="EC" id="5.6.2.1"/>
    </reaction>
</comment>
<dbReference type="Gene3D" id="1.10.132.120">
    <property type="match status" value="1"/>
</dbReference>
<dbReference type="GO" id="GO:0003677">
    <property type="term" value="F:DNA binding"/>
    <property type="evidence" value="ECO:0007669"/>
    <property type="project" value="UniProtKB-KW"/>
</dbReference>
<dbReference type="GO" id="GO:0003917">
    <property type="term" value="F:DNA topoisomerase type I (single strand cut, ATP-independent) activity"/>
    <property type="evidence" value="ECO:0007669"/>
    <property type="project" value="UniProtKB-EC"/>
</dbReference>
<keyword evidence="11" id="KW-1185">Reference proteome</keyword>
<dbReference type="SUPFAM" id="SSF56349">
    <property type="entry name" value="DNA breaking-rejoining enzymes"/>
    <property type="match status" value="1"/>
</dbReference>
<dbReference type="Gene3D" id="3.30.66.10">
    <property type="entry name" value="DNA topoisomerase I domain"/>
    <property type="match status" value="1"/>
</dbReference>
<keyword evidence="6 10" id="KW-0413">Isomerase</keyword>
<dbReference type="Pfam" id="PF21338">
    <property type="entry name" value="Top1B_N_bact"/>
    <property type="match status" value="1"/>
</dbReference>
<evidence type="ECO:0000259" key="8">
    <source>
        <dbReference type="Pfam" id="PF01028"/>
    </source>
</evidence>
<feature type="region of interest" description="Disordered" evidence="7">
    <location>
        <begin position="1"/>
        <end position="21"/>
    </location>
</feature>
<evidence type="ECO:0000256" key="4">
    <source>
        <dbReference type="ARBA" id="ARBA00023029"/>
    </source>
</evidence>
<dbReference type="InterPro" id="IPR035447">
    <property type="entry name" value="DNA_topo_I_N_sf"/>
</dbReference>
<gene>
    <name evidence="10" type="ORF">SAMN05444320_101845</name>
</gene>
<accession>A0A1M4VPT1</accession>
<dbReference type="Proteomes" id="UP000184501">
    <property type="component" value="Unassembled WGS sequence"/>
</dbReference>
<keyword evidence="4" id="KW-0799">Topoisomerase</keyword>
<proteinExistence type="inferred from homology"/>
<evidence type="ECO:0000256" key="1">
    <source>
        <dbReference type="ARBA" id="ARBA00000213"/>
    </source>
</evidence>
<dbReference type="RefSeq" id="WP_073479922.1">
    <property type="nucleotide sequence ID" value="NZ_FQVN01000001.1"/>
</dbReference>
<dbReference type="OrthoDB" id="9778962at2"/>
<dbReference type="SUPFAM" id="SSF55869">
    <property type="entry name" value="DNA topoisomerase I domain"/>
    <property type="match status" value="1"/>
</dbReference>
<protein>
    <recommendedName>
        <fullName evidence="3">DNA topoisomerase</fullName>
        <ecNumber evidence="3">5.6.2.1</ecNumber>
    </recommendedName>
</protein>
<dbReference type="Pfam" id="PF01028">
    <property type="entry name" value="Topoisom_I"/>
    <property type="match status" value="1"/>
</dbReference>
<name>A0A1M4VPT1_STRHI</name>
<dbReference type="InterPro" id="IPR049331">
    <property type="entry name" value="Top1B_N_bact"/>
</dbReference>
<dbReference type="InterPro" id="IPR014711">
    <property type="entry name" value="TopoI_cat_a-hlx-sub_euk"/>
</dbReference>
<evidence type="ECO:0000256" key="3">
    <source>
        <dbReference type="ARBA" id="ARBA00012891"/>
    </source>
</evidence>
<dbReference type="InterPro" id="IPR013500">
    <property type="entry name" value="TopoI_cat_euk"/>
</dbReference>
<dbReference type="PRINTS" id="PR00416">
    <property type="entry name" value="EUTPISMRASEI"/>
</dbReference>
<reference evidence="10 11" key="1">
    <citation type="submission" date="2016-11" db="EMBL/GenBank/DDBJ databases">
        <authorList>
            <person name="Jaros S."/>
            <person name="Januszkiewicz K."/>
            <person name="Wedrychowicz H."/>
        </authorList>
    </citation>
    <scope>NUCLEOTIDE SEQUENCE [LARGE SCALE GENOMIC DNA]</scope>
    <source>
        <strain evidence="10 11">DSM 44523</strain>
    </source>
</reference>
<evidence type="ECO:0000259" key="9">
    <source>
        <dbReference type="Pfam" id="PF21338"/>
    </source>
</evidence>
<comment type="similarity">
    <text evidence="2">Belongs to the type IB topoisomerase family.</text>
</comment>
<evidence type="ECO:0000256" key="6">
    <source>
        <dbReference type="ARBA" id="ARBA00023235"/>
    </source>
</evidence>
<dbReference type="PROSITE" id="PS52038">
    <property type="entry name" value="TOPO_IB_2"/>
    <property type="match status" value="1"/>
</dbReference>
<evidence type="ECO:0000256" key="7">
    <source>
        <dbReference type="SAM" id="MobiDB-lite"/>
    </source>
</evidence>
<dbReference type="InterPro" id="IPR011010">
    <property type="entry name" value="DNA_brk_join_enz"/>
</dbReference>